<name>A0ABQ6R8T5_9STAP</name>
<dbReference type="InterPro" id="IPR050266">
    <property type="entry name" value="AB_hydrolase_sf"/>
</dbReference>
<comment type="similarity">
    <text evidence="1">Belongs to the AB hydrolase superfamily.</text>
</comment>
<evidence type="ECO:0000256" key="1">
    <source>
        <dbReference type="ARBA" id="ARBA00008645"/>
    </source>
</evidence>
<evidence type="ECO:0000259" key="2">
    <source>
        <dbReference type="Pfam" id="PF00561"/>
    </source>
</evidence>
<dbReference type="Gene3D" id="3.40.50.1820">
    <property type="entry name" value="alpha/beta hydrolase"/>
    <property type="match status" value="1"/>
</dbReference>
<dbReference type="Proteomes" id="UP000295735">
    <property type="component" value="Unassembled WGS sequence"/>
</dbReference>
<gene>
    <name evidence="3" type="ORF">ERX35_005565</name>
</gene>
<reference evidence="3 4" key="1">
    <citation type="submission" date="2019-09" db="EMBL/GenBank/DDBJ databases">
        <authorList>
            <person name="Mazhar S."/>
            <person name="Altermann E."/>
            <person name="Hill C."/>
            <person name="Mcauliffe O."/>
        </authorList>
    </citation>
    <scope>NUCLEOTIDE SEQUENCE [LARGE SCALE GENOMIC DNA]</scope>
    <source>
        <strain evidence="3 4">ATCC 51831</strain>
    </source>
</reference>
<protein>
    <submittedName>
        <fullName evidence="3">Alpha/beta hydrolase</fullName>
    </submittedName>
</protein>
<dbReference type="InterPro" id="IPR029058">
    <property type="entry name" value="AB_hydrolase_fold"/>
</dbReference>
<dbReference type="InterPro" id="IPR000073">
    <property type="entry name" value="AB_hydrolase_1"/>
</dbReference>
<keyword evidence="3" id="KW-0378">Hydrolase</keyword>
<sequence>METLKLKGANLNYHKMGHGPVLICIPGANGTGDIFLPLAKELANDFAIVAVDRRGYGASELTEPLPASAENAVDDYRVTRDAADIAALAEELSDEPVYIMGSSSGSIVAMHVLKNHPEIVKKIAFHEPPINSFLPDKVHWQQKNNEIVDMGLSGDMPGAMQLFGETLHIAPIDEEMMAAPAPTPEEEKIRREEMKNWMKYEIRQYTTSDITVDDLKQYKERITLLNGTDSTGSFPQDVNFYLEKEAGLKLVDIPGGHLGYIQKTSGFAATLKELWQ</sequence>
<keyword evidence="4" id="KW-1185">Reference proteome</keyword>
<dbReference type="GO" id="GO:0016787">
    <property type="term" value="F:hydrolase activity"/>
    <property type="evidence" value="ECO:0007669"/>
    <property type="project" value="UniProtKB-KW"/>
</dbReference>
<dbReference type="EMBL" id="SCWC02000003">
    <property type="protein sequence ID" value="KAA1039546.1"/>
    <property type="molecule type" value="Genomic_DNA"/>
</dbReference>
<proteinExistence type="inferred from homology"/>
<accession>A0ABQ6R8T5</accession>
<evidence type="ECO:0000313" key="4">
    <source>
        <dbReference type="Proteomes" id="UP000295735"/>
    </source>
</evidence>
<dbReference type="SUPFAM" id="SSF53474">
    <property type="entry name" value="alpha/beta-Hydrolases"/>
    <property type="match status" value="1"/>
</dbReference>
<comment type="caution">
    <text evidence="3">The sequence shown here is derived from an EMBL/GenBank/DDBJ whole genome shotgun (WGS) entry which is preliminary data.</text>
</comment>
<dbReference type="PANTHER" id="PTHR43798">
    <property type="entry name" value="MONOACYLGLYCEROL LIPASE"/>
    <property type="match status" value="1"/>
</dbReference>
<dbReference type="Pfam" id="PF00561">
    <property type="entry name" value="Abhydrolase_1"/>
    <property type="match status" value="1"/>
</dbReference>
<evidence type="ECO:0000313" key="3">
    <source>
        <dbReference type="EMBL" id="KAA1039546.1"/>
    </source>
</evidence>
<dbReference type="PANTHER" id="PTHR43798:SF33">
    <property type="entry name" value="HYDROLASE, PUTATIVE (AFU_ORTHOLOGUE AFUA_2G14860)-RELATED"/>
    <property type="match status" value="1"/>
</dbReference>
<dbReference type="RefSeq" id="WP_149458941.1">
    <property type="nucleotide sequence ID" value="NZ_SCWC02000003.1"/>
</dbReference>
<organism evidence="3 4">
    <name type="scientific">Macrococcus equipercicus</name>
    <dbReference type="NCBI Taxonomy" id="69967"/>
    <lineage>
        <taxon>Bacteria</taxon>
        <taxon>Bacillati</taxon>
        <taxon>Bacillota</taxon>
        <taxon>Bacilli</taxon>
        <taxon>Bacillales</taxon>
        <taxon>Staphylococcaceae</taxon>
        <taxon>Macrococcus</taxon>
    </lineage>
</organism>
<feature type="domain" description="AB hydrolase-1" evidence="2">
    <location>
        <begin position="20"/>
        <end position="183"/>
    </location>
</feature>